<dbReference type="KEGG" id="lant:TUM19329_06380"/>
<name>A0A6F8T282_9GAMM</name>
<dbReference type="AlphaFoldDB" id="A0A6F8T282"/>
<keyword evidence="2" id="KW-1185">Reference proteome</keyword>
<protein>
    <recommendedName>
        <fullName evidence="3">Dot/Icm secretion system substrate</fullName>
    </recommendedName>
</protein>
<dbReference type="Proteomes" id="UP000502894">
    <property type="component" value="Chromosome"/>
</dbReference>
<evidence type="ECO:0000313" key="1">
    <source>
        <dbReference type="EMBL" id="BCA94277.1"/>
    </source>
</evidence>
<evidence type="ECO:0000313" key="2">
    <source>
        <dbReference type="Proteomes" id="UP000502894"/>
    </source>
</evidence>
<dbReference type="RefSeq" id="WP_197933206.1">
    <property type="nucleotide sequence ID" value="NZ_AP022839.1"/>
</dbReference>
<reference evidence="1" key="1">
    <citation type="journal article" date="2020" name="Microbiol. Resour. Announc.">
        <title>Complete Genome Sequence of Novel Psychrotolerant Legionella Strain TUM19329, Isolated from Antarctic Lake Sediment.</title>
        <authorList>
            <person name="Shimada S."/>
            <person name="Nakai R."/>
            <person name="Aoki K."/>
            <person name="Shimoeda N."/>
            <person name="Ohno G."/>
            <person name="Miyazaki Y."/>
            <person name="Kudoh S."/>
            <person name="Imura S."/>
            <person name="Watanabe K."/>
            <person name="Ishii Y."/>
            <person name="Tateda K."/>
        </authorList>
    </citation>
    <scope>NUCLEOTIDE SEQUENCE [LARGE SCALE GENOMIC DNA]</scope>
    <source>
        <strain evidence="1">TUM19329</strain>
    </source>
</reference>
<dbReference type="EMBL" id="AP022839">
    <property type="protein sequence ID" value="BCA94277.1"/>
    <property type="molecule type" value="Genomic_DNA"/>
</dbReference>
<accession>A0A6F8T282</accession>
<evidence type="ECO:0008006" key="3">
    <source>
        <dbReference type="Google" id="ProtNLM"/>
    </source>
</evidence>
<organism evidence="1 2">
    <name type="scientific">Legionella antarctica</name>
    <dbReference type="NCBI Taxonomy" id="2708020"/>
    <lineage>
        <taxon>Bacteria</taxon>
        <taxon>Pseudomonadati</taxon>
        <taxon>Pseudomonadota</taxon>
        <taxon>Gammaproteobacteria</taxon>
        <taxon>Legionellales</taxon>
        <taxon>Legionellaceae</taxon>
        <taxon>Legionella</taxon>
    </lineage>
</organism>
<sequence>MANLLNSSHEFVTLVTQLHQSPDDYALKQAVVEKLPKMRALAKANPLDLYRLAQIHAPTSPQYKQMMRQAATMGCTNAMLAAAEILVNSKVPADLQTAAHYLSMIARSKDSFIIAQGRTLLESYPQVAALMKADSKSDSYNTNIRFFTQPDRGTQAESCAKQEVEEPSQRFCG</sequence>
<gene>
    <name evidence="1" type="ORF">TUM19329_06380</name>
</gene>
<proteinExistence type="predicted"/>